<accession>A0A964RL11</accession>
<dbReference type="InterPro" id="IPR016181">
    <property type="entry name" value="Acyl_CoA_acyltransferase"/>
</dbReference>
<sequence>MQSGIIKENIESVELHKKCGFREIGIREKISRMSNGIWHDVVPMERRSNIVGID</sequence>
<dbReference type="AlphaFoldDB" id="A0A964RL11"/>
<reference evidence="1" key="1">
    <citation type="submission" date="2019-12" db="EMBL/GenBank/DDBJ databases">
        <title>Microbes associate with the intestines of laboratory mice.</title>
        <authorList>
            <person name="Navarre W."/>
            <person name="Wong E."/>
        </authorList>
    </citation>
    <scope>NUCLEOTIDE SEQUENCE</scope>
    <source>
        <strain evidence="1">NM79_F5</strain>
    </source>
</reference>
<comment type="caution">
    <text evidence="1">The sequence shown here is derived from an EMBL/GenBank/DDBJ whole genome shotgun (WGS) entry which is preliminary data.</text>
</comment>
<name>A0A964RL11_9CLOT</name>
<evidence type="ECO:0000313" key="2">
    <source>
        <dbReference type="Proteomes" id="UP000656077"/>
    </source>
</evidence>
<dbReference type="Gene3D" id="3.40.630.30">
    <property type="match status" value="1"/>
</dbReference>
<dbReference type="RefSeq" id="WP_160358648.1">
    <property type="nucleotide sequence ID" value="NZ_WSRQ01000009.1"/>
</dbReference>
<gene>
    <name evidence="1" type="ORF">GKZ28_07375</name>
</gene>
<proteinExistence type="predicted"/>
<dbReference type="SUPFAM" id="SSF55729">
    <property type="entry name" value="Acyl-CoA N-acyltransferases (Nat)"/>
    <property type="match status" value="1"/>
</dbReference>
<evidence type="ECO:0000313" key="1">
    <source>
        <dbReference type="EMBL" id="MVX63512.1"/>
    </source>
</evidence>
<organism evidence="1 2">
    <name type="scientific">Clostridium chromiireducens</name>
    <dbReference type="NCBI Taxonomy" id="225345"/>
    <lineage>
        <taxon>Bacteria</taxon>
        <taxon>Bacillati</taxon>
        <taxon>Bacillota</taxon>
        <taxon>Clostridia</taxon>
        <taxon>Eubacteriales</taxon>
        <taxon>Clostridiaceae</taxon>
        <taxon>Clostridium</taxon>
    </lineage>
</organism>
<dbReference type="EMBL" id="WSRQ01000009">
    <property type="protein sequence ID" value="MVX63512.1"/>
    <property type="molecule type" value="Genomic_DNA"/>
</dbReference>
<protein>
    <submittedName>
        <fullName evidence="1">Uncharacterized protein</fullName>
    </submittedName>
</protein>
<dbReference type="Proteomes" id="UP000656077">
    <property type="component" value="Unassembled WGS sequence"/>
</dbReference>